<evidence type="ECO:0000313" key="2">
    <source>
        <dbReference type="Proteomes" id="UP000609531"/>
    </source>
</evidence>
<protein>
    <submittedName>
        <fullName evidence="1">Uncharacterized protein</fullName>
    </submittedName>
</protein>
<sequence length="238" mass="25543">MHNAAAEALAPTLKNILAEAPQSAPGAPSLSLGAHSKILELARIAAQVPRDPEPYALVSFLESINAYHFDIDASGGVMIKGKIDGYFGGFIAACGDLATDNDPVRLLVISNQDLIESIELPVLAEGAAILVRGAVRHGEDGALVQSLMAAGLVPLALFDTMLLMNTRSDSRGLLRSIVASLNARHNPGWRRSTIRYLDKGSFPLYISRGPSEYDLDQLEIVQTERSMRKKAPSKIPSM</sequence>
<dbReference type="AlphaFoldDB" id="A0A934ITS3"/>
<name>A0A934ITS3_9HYPH</name>
<dbReference type="Proteomes" id="UP000609531">
    <property type="component" value="Unassembled WGS sequence"/>
</dbReference>
<dbReference type="EMBL" id="JAEKJA010000021">
    <property type="protein sequence ID" value="MBJ3777885.1"/>
    <property type="molecule type" value="Genomic_DNA"/>
</dbReference>
<proteinExistence type="predicted"/>
<reference evidence="1" key="1">
    <citation type="submission" date="2020-12" db="EMBL/GenBank/DDBJ databases">
        <title>Bacterial taxonomy.</title>
        <authorList>
            <person name="Pan X."/>
        </authorList>
    </citation>
    <scope>NUCLEOTIDE SEQUENCE</scope>
    <source>
        <strain evidence="1">B2012</strain>
    </source>
</reference>
<evidence type="ECO:0000313" key="1">
    <source>
        <dbReference type="EMBL" id="MBJ3777885.1"/>
    </source>
</evidence>
<gene>
    <name evidence="1" type="ORF">JCR33_19430</name>
</gene>
<organism evidence="1 2">
    <name type="scientific">Acuticoccus mangrovi</name>
    <dbReference type="NCBI Taxonomy" id="2796142"/>
    <lineage>
        <taxon>Bacteria</taxon>
        <taxon>Pseudomonadati</taxon>
        <taxon>Pseudomonadota</taxon>
        <taxon>Alphaproteobacteria</taxon>
        <taxon>Hyphomicrobiales</taxon>
        <taxon>Amorphaceae</taxon>
        <taxon>Acuticoccus</taxon>
    </lineage>
</organism>
<accession>A0A934ITS3</accession>
<dbReference type="RefSeq" id="WP_211110436.1">
    <property type="nucleotide sequence ID" value="NZ_JAEKJA010000021.1"/>
</dbReference>
<comment type="caution">
    <text evidence="1">The sequence shown here is derived from an EMBL/GenBank/DDBJ whole genome shotgun (WGS) entry which is preliminary data.</text>
</comment>
<keyword evidence="2" id="KW-1185">Reference proteome</keyword>